<dbReference type="RefSeq" id="WP_093958939.1">
    <property type="nucleotide sequence ID" value="NZ_FZQN01000001.1"/>
</dbReference>
<dbReference type="Pfam" id="PF05043">
    <property type="entry name" value="Mga"/>
    <property type="match status" value="1"/>
</dbReference>
<name>A0A4V0H2C1_STRPO</name>
<dbReference type="InterPro" id="IPR013236">
    <property type="entry name" value="Mga_PRD_dom"/>
</dbReference>
<gene>
    <name evidence="4" type="ORF">NCTC10924_00465</name>
</gene>
<dbReference type="InterPro" id="IPR007737">
    <property type="entry name" value="Mga_HTH"/>
</dbReference>
<accession>A0A4V0H2C1</accession>
<evidence type="ECO:0000313" key="5">
    <source>
        <dbReference type="Proteomes" id="UP000306241"/>
    </source>
</evidence>
<organism evidence="4 5">
    <name type="scientific">Streptococcus porcinus</name>
    <dbReference type="NCBI Taxonomy" id="1340"/>
    <lineage>
        <taxon>Bacteria</taxon>
        <taxon>Bacillati</taxon>
        <taxon>Bacillota</taxon>
        <taxon>Bacilli</taxon>
        <taxon>Lactobacillales</taxon>
        <taxon>Streptococcaceae</taxon>
        <taxon>Streptococcus</taxon>
    </lineage>
</organism>
<dbReference type="Proteomes" id="UP000306241">
    <property type="component" value="Chromosome"/>
</dbReference>
<evidence type="ECO:0000259" key="3">
    <source>
        <dbReference type="Pfam" id="PF08280"/>
    </source>
</evidence>
<dbReference type="AlphaFoldDB" id="A0A4V0H2C1"/>
<dbReference type="OrthoDB" id="2363368at2"/>
<protein>
    <submittedName>
        <fullName evidence="4">M protein trans-acting positive regulator (MGA) PRD domain protein</fullName>
    </submittedName>
</protein>
<sequence length="504" mass="59565">MLEHYLEKPIIDKKTLLTMFLDKKEFLVPDLLTKTKLSYNLIKQYCQELNDQFPQNLKIEVTPQAVTTTYNEELKDHYLFDLYAQSNILQLLRFLLLNKDNQKPLTYFAERSFISNASAYRMREAIRPFLKEIGLTLNKNLIGGDEYRIRFLIALLQSKFGIIIYKFTQEDFYLINQFITNSASSLKFSNLLEHSFQFYNTLLALSWKRFDYQVYLPQSDIFTELKQIFIYQKISETVTATIEKEIHLSFSTSDVDYLFLIYILANNSFASQEWTKEEVDFYISIFEQNDNFQLLLNPLKKLFNVPKTKEKEFLRIVLAFAKDHIYQLEPFIPEKNYFLSNYCSENSLLKEAIFKIVKKWKKDIKQAVQVNTRHLNLFCNHLELFLKSYQSPLQLVFLSTDFTSSMTLTDFIANRFSSDYVCFHSYYLLTDDIYQIADINPHLIVTSHQLIPFIEQEIISGIPILDFSHNNLEANTRQLQDTIANLKAEQFSNFLKQQIQLAET</sequence>
<evidence type="ECO:0000313" key="4">
    <source>
        <dbReference type="EMBL" id="VTT42038.1"/>
    </source>
</evidence>
<dbReference type="EMBL" id="LR594052">
    <property type="protein sequence ID" value="VTT42038.1"/>
    <property type="molecule type" value="Genomic_DNA"/>
</dbReference>
<feature type="domain" description="M protein trans-acting positive regulator (MGA) PRD" evidence="2">
    <location>
        <begin position="176"/>
        <end position="384"/>
    </location>
</feature>
<dbReference type="Pfam" id="PF08280">
    <property type="entry name" value="HTH_Mga"/>
    <property type="match status" value="1"/>
</dbReference>
<feature type="domain" description="Mga helix-turn-helix" evidence="1">
    <location>
        <begin position="80"/>
        <end position="156"/>
    </location>
</feature>
<evidence type="ECO:0000259" key="2">
    <source>
        <dbReference type="Pfam" id="PF08270"/>
    </source>
</evidence>
<evidence type="ECO:0000259" key="1">
    <source>
        <dbReference type="Pfam" id="PF05043"/>
    </source>
</evidence>
<reference evidence="4 5" key="1">
    <citation type="submission" date="2019-05" db="EMBL/GenBank/DDBJ databases">
        <authorList>
            <consortium name="Pathogen Informatics"/>
        </authorList>
    </citation>
    <scope>NUCLEOTIDE SEQUENCE [LARGE SCALE GENOMIC DNA]</scope>
    <source>
        <strain evidence="4 5">NCTC10924</strain>
    </source>
</reference>
<dbReference type="Pfam" id="PF08270">
    <property type="entry name" value="PRD_Mga"/>
    <property type="match status" value="1"/>
</dbReference>
<feature type="domain" description="M protein trans-acting positive regulator (MGA) HTH" evidence="3">
    <location>
        <begin position="7"/>
        <end position="60"/>
    </location>
</feature>
<dbReference type="InterPro" id="IPR013199">
    <property type="entry name" value="HTH_Mga_DNA-bd_dom"/>
</dbReference>
<proteinExistence type="predicted"/>